<dbReference type="Proteomes" id="UP001230268">
    <property type="component" value="Unassembled WGS sequence"/>
</dbReference>
<dbReference type="PANTHER" id="PTHR13600">
    <property type="entry name" value="LEUCINE CARBOXYL METHYLTRANSFERASE"/>
    <property type="match status" value="1"/>
</dbReference>
<reference evidence="8" key="1">
    <citation type="submission" date="2023-08" db="EMBL/GenBank/DDBJ databases">
        <title>Draft sequence of the Babesia gibsoni genome.</title>
        <authorList>
            <person name="Yamagishi J.Y."/>
            <person name="Xuan X.X."/>
        </authorList>
    </citation>
    <scope>NUCLEOTIDE SEQUENCE</scope>
    <source>
        <strain evidence="8">Azabu</strain>
    </source>
</reference>
<dbReference type="SUPFAM" id="SSF53335">
    <property type="entry name" value="S-adenosyl-L-methionine-dependent methyltransferases"/>
    <property type="match status" value="1"/>
</dbReference>
<evidence type="ECO:0000256" key="2">
    <source>
        <dbReference type="ARBA" id="ARBA00010703"/>
    </source>
</evidence>
<dbReference type="EC" id="2.1.1.233" evidence="6"/>
<comment type="catalytic activity">
    <reaction evidence="1 6">
        <text>[phosphatase 2A protein]-C-terminal L-leucine + S-adenosyl-L-methionine = [phosphatase 2A protein]-C-terminal L-leucine methyl ester + S-adenosyl-L-homocysteine</text>
        <dbReference type="Rhea" id="RHEA:48544"/>
        <dbReference type="Rhea" id="RHEA-COMP:12134"/>
        <dbReference type="Rhea" id="RHEA-COMP:12135"/>
        <dbReference type="ChEBI" id="CHEBI:57856"/>
        <dbReference type="ChEBI" id="CHEBI:59789"/>
        <dbReference type="ChEBI" id="CHEBI:90516"/>
        <dbReference type="ChEBI" id="CHEBI:90517"/>
        <dbReference type="EC" id="2.1.1.233"/>
    </reaction>
</comment>
<gene>
    <name evidence="8" type="ORF">BgAZ_108460</name>
</gene>
<accession>A0AAD8USG6</accession>
<dbReference type="PANTHER" id="PTHR13600:SF21">
    <property type="entry name" value="LEUCINE CARBOXYL METHYLTRANSFERASE 1"/>
    <property type="match status" value="1"/>
</dbReference>
<dbReference type="EMBL" id="JAVEPI010000001">
    <property type="protein sequence ID" value="KAK1444940.1"/>
    <property type="molecule type" value="Genomic_DNA"/>
</dbReference>
<evidence type="ECO:0000256" key="4">
    <source>
        <dbReference type="ARBA" id="ARBA00022679"/>
    </source>
</evidence>
<keyword evidence="3 6" id="KW-0489">Methyltransferase</keyword>
<feature type="binding site" evidence="7">
    <location>
        <position position="92"/>
    </location>
    <ligand>
        <name>S-adenosyl-L-methionine</name>
        <dbReference type="ChEBI" id="CHEBI:59789"/>
    </ligand>
</feature>
<evidence type="ECO:0000313" key="8">
    <source>
        <dbReference type="EMBL" id="KAK1444940.1"/>
    </source>
</evidence>
<feature type="binding site" evidence="7">
    <location>
        <position position="66"/>
    </location>
    <ligand>
        <name>S-adenosyl-L-methionine</name>
        <dbReference type="ChEBI" id="CHEBI:59789"/>
    </ligand>
</feature>
<feature type="binding site" evidence="7">
    <location>
        <position position="179"/>
    </location>
    <ligand>
        <name>S-adenosyl-L-methionine</name>
        <dbReference type="ChEBI" id="CHEBI:59789"/>
    </ligand>
</feature>
<evidence type="ECO:0000256" key="5">
    <source>
        <dbReference type="ARBA" id="ARBA00022691"/>
    </source>
</evidence>
<keyword evidence="5 6" id="KW-0949">S-adenosyl-L-methionine</keyword>
<evidence type="ECO:0000256" key="6">
    <source>
        <dbReference type="PIRNR" id="PIRNR016305"/>
    </source>
</evidence>
<dbReference type="PIRSF" id="PIRSF016305">
    <property type="entry name" value="LCM_mtfrase"/>
    <property type="match status" value="1"/>
</dbReference>
<dbReference type="AlphaFoldDB" id="A0AAD8USG6"/>
<dbReference type="Gene3D" id="3.40.50.150">
    <property type="entry name" value="Vaccinia Virus protein VP39"/>
    <property type="match status" value="1"/>
</dbReference>
<dbReference type="Pfam" id="PF04072">
    <property type="entry name" value="LCM"/>
    <property type="match status" value="1"/>
</dbReference>
<dbReference type="GO" id="GO:0018423">
    <property type="term" value="F:protein C-terminal leucine carboxyl O-methyltransferase activity"/>
    <property type="evidence" value="ECO:0007669"/>
    <property type="project" value="UniProtKB-EC"/>
</dbReference>
<sequence>MEYTGDPYDECTSAHVLECKWSAVASGYIEDDYIKYFGSGTKRGPLLNMRMFTIERISAISVHFLRIKAIRWAVTAFADSFKDDALQFVNLGCGFDTLALWILQNYKTFTCFELDLPARLEKKAAIMRRAKSIMELISEEECKDAATIVPVDLTALDDIGEILKEFGYCPDKPTLFLSECCLVYLDVMKSNEIIRTASAICNRPSCFVYWEQELGTELVATSTYPTIESQMKRYENLGWEKVSIMDMNAMYNKMKLECLDGIEEMVIVCGHFVIGVCATEADTFTELFKKMDQKDKPKKVKGYTTEEVLQMIKNGTVSQMKPAPLSTEWL</sequence>
<evidence type="ECO:0000256" key="3">
    <source>
        <dbReference type="ARBA" id="ARBA00022603"/>
    </source>
</evidence>
<feature type="binding site" evidence="7">
    <location>
        <begin position="152"/>
        <end position="153"/>
    </location>
    <ligand>
        <name>S-adenosyl-L-methionine</name>
        <dbReference type="ChEBI" id="CHEBI:59789"/>
    </ligand>
</feature>
<evidence type="ECO:0000256" key="7">
    <source>
        <dbReference type="PIRSR" id="PIRSR016305-1"/>
    </source>
</evidence>
<evidence type="ECO:0000256" key="1">
    <source>
        <dbReference type="ARBA" id="ARBA00000724"/>
    </source>
</evidence>
<keyword evidence="9" id="KW-1185">Reference proteome</keyword>
<dbReference type="InterPro" id="IPR029063">
    <property type="entry name" value="SAM-dependent_MTases_sf"/>
</dbReference>
<dbReference type="InterPro" id="IPR007213">
    <property type="entry name" value="Ppm1/Ppm2/Tcmp"/>
</dbReference>
<dbReference type="InterPro" id="IPR016651">
    <property type="entry name" value="LCMT1"/>
</dbReference>
<comment type="function">
    <text evidence="6">Methylates the carboxyl group of the C-terminal leucine residue of protein phosphatase 2A catalytic subunits to form alpha-leucine ester residues.</text>
</comment>
<comment type="similarity">
    <text evidence="2 6">Belongs to the methyltransferase superfamily. LCMT family.</text>
</comment>
<organism evidence="8 9">
    <name type="scientific">Babesia gibsoni</name>
    <dbReference type="NCBI Taxonomy" id="33632"/>
    <lineage>
        <taxon>Eukaryota</taxon>
        <taxon>Sar</taxon>
        <taxon>Alveolata</taxon>
        <taxon>Apicomplexa</taxon>
        <taxon>Aconoidasida</taxon>
        <taxon>Piroplasmida</taxon>
        <taxon>Babesiidae</taxon>
        <taxon>Babesia</taxon>
    </lineage>
</organism>
<protein>
    <recommendedName>
        <fullName evidence="6">Leucine carboxyl methyltransferase 1</fullName>
        <ecNumber evidence="6">2.1.1.233</ecNumber>
    </recommendedName>
</protein>
<name>A0AAD8USG6_BABGI</name>
<evidence type="ECO:0000313" key="9">
    <source>
        <dbReference type="Proteomes" id="UP001230268"/>
    </source>
</evidence>
<comment type="caution">
    <text evidence="8">The sequence shown here is derived from an EMBL/GenBank/DDBJ whole genome shotgun (WGS) entry which is preliminary data.</text>
</comment>
<keyword evidence="4 6" id="KW-0808">Transferase</keyword>
<proteinExistence type="inferred from homology"/>
<dbReference type="GO" id="GO:0032259">
    <property type="term" value="P:methylation"/>
    <property type="evidence" value="ECO:0007669"/>
    <property type="project" value="UniProtKB-KW"/>
</dbReference>